<dbReference type="Proteomes" id="UP000799421">
    <property type="component" value="Unassembled WGS sequence"/>
</dbReference>
<sequence length="257" mass="29347">MPTRHSTAGRLADEVFDLLEDSAAEAIKFGVEAATAHFERELRELLECLLVNALHRYVAAYVVDDLNQAFDGRQENRTVRQSLEGKPWIVDSTPHKAVKSWVALRDVKPLLGSPATRLSWQGRPRIAPSYIFLIPQIRHWSFLGRRMSSRSPLARKTCSALWKRLPNVAQKAVRWKDCRVWVYNETEGLAWGHEPAMQITRWYLFKRNESQIKRTLSTLAGEPCADNTFFLQAAAMSSSHRISTRNLKTPVVLLPRA</sequence>
<proteinExistence type="predicted"/>
<organism evidence="1 2">
    <name type="scientific">Piedraia hortae CBS 480.64</name>
    <dbReference type="NCBI Taxonomy" id="1314780"/>
    <lineage>
        <taxon>Eukaryota</taxon>
        <taxon>Fungi</taxon>
        <taxon>Dikarya</taxon>
        <taxon>Ascomycota</taxon>
        <taxon>Pezizomycotina</taxon>
        <taxon>Dothideomycetes</taxon>
        <taxon>Dothideomycetidae</taxon>
        <taxon>Capnodiales</taxon>
        <taxon>Piedraiaceae</taxon>
        <taxon>Piedraia</taxon>
    </lineage>
</organism>
<evidence type="ECO:0000313" key="1">
    <source>
        <dbReference type="EMBL" id="KAF2858280.1"/>
    </source>
</evidence>
<name>A0A6A7BST6_9PEZI</name>
<dbReference type="AlphaFoldDB" id="A0A6A7BST6"/>
<evidence type="ECO:0000313" key="2">
    <source>
        <dbReference type="Proteomes" id="UP000799421"/>
    </source>
</evidence>
<gene>
    <name evidence="1" type="ORF">K470DRAFT_135667</name>
</gene>
<protein>
    <submittedName>
        <fullName evidence="1">Uncharacterized protein</fullName>
    </submittedName>
</protein>
<reference evidence="1" key="1">
    <citation type="journal article" date="2020" name="Stud. Mycol.">
        <title>101 Dothideomycetes genomes: a test case for predicting lifestyles and emergence of pathogens.</title>
        <authorList>
            <person name="Haridas S."/>
            <person name="Albert R."/>
            <person name="Binder M."/>
            <person name="Bloem J."/>
            <person name="Labutti K."/>
            <person name="Salamov A."/>
            <person name="Andreopoulos B."/>
            <person name="Baker S."/>
            <person name="Barry K."/>
            <person name="Bills G."/>
            <person name="Bluhm B."/>
            <person name="Cannon C."/>
            <person name="Castanera R."/>
            <person name="Culley D."/>
            <person name="Daum C."/>
            <person name="Ezra D."/>
            <person name="Gonzalez J."/>
            <person name="Henrissat B."/>
            <person name="Kuo A."/>
            <person name="Liang C."/>
            <person name="Lipzen A."/>
            <person name="Lutzoni F."/>
            <person name="Magnuson J."/>
            <person name="Mondo S."/>
            <person name="Nolan M."/>
            <person name="Ohm R."/>
            <person name="Pangilinan J."/>
            <person name="Park H.-J."/>
            <person name="Ramirez L."/>
            <person name="Alfaro M."/>
            <person name="Sun H."/>
            <person name="Tritt A."/>
            <person name="Yoshinaga Y."/>
            <person name="Zwiers L.-H."/>
            <person name="Turgeon B."/>
            <person name="Goodwin S."/>
            <person name="Spatafora J."/>
            <person name="Crous P."/>
            <person name="Grigoriev I."/>
        </authorList>
    </citation>
    <scope>NUCLEOTIDE SEQUENCE</scope>
    <source>
        <strain evidence="1">CBS 480.64</strain>
    </source>
</reference>
<keyword evidence="2" id="KW-1185">Reference proteome</keyword>
<dbReference type="EMBL" id="MU006013">
    <property type="protein sequence ID" value="KAF2858280.1"/>
    <property type="molecule type" value="Genomic_DNA"/>
</dbReference>
<accession>A0A6A7BST6</accession>